<gene>
    <name evidence="2" type="ORF">BU24DRAFT_452141</name>
</gene>
<sequence>MLSQRIYSSARTVWCSSSQRSIVAAGCQCASFHQSAHLCEESSAKPTPPRATTKNSQPSQTRRSRNNAAASQVANLGRRDTGSPSNGPNTTRPLIKRTSNTAPPPGKLVKAPANLRLTRNAPKTGVQGPNLNGRNKAAAGQRPLRPGNRKPAGGPARRDPKLRQSASEEEDAENQADKDLLPEGMVQHLLRLQRKEWDRTPYQPKYTKDSKAALDLIENGKKLFQGESPLKKEPSKIDKRLGIVGMHGA</sequence>
<dbReference type="GeneID" id="54288565"/>
<organism evidence="2 3">
    <name type="scientific">Aaosphaeria arxii CBS 175.79</name>
    <dbReference type="NCBI Taxonomy" id="1450172"/>
    <lineage>
        <taxon>Eukaryota</taxon>
        <taxon>Fungi</taxon>
        <taxon>Dikarya</taxon>
        <taxon>Ascomycota</taxon>
        <taxon>Pezizomycotina</taxon>
        <taxon>Dothideomycetes</taxon>
        <taxon>Pleosporomycetidae</taxon>
        <taxon>Pleosporales</taxon>
        <taxon>Pleosporales incertae sedis</taxon>
        <taxon>Aaosphaeria</taxon>
    </lineage>
</organism>
<dbReference type="OrthoDB" id="3797824at2759"/>
<dbReference type="RefSeq" id="XP_033381529.1">
    <property type="nucleotide sequence ID" value="XM_033531168.1"/>
</dbReference>
<evidence type="ECO:0000313" key="3">
    <source>
        <dbReference type="Proteomes" id="UP000799778"/>
    </source>
</evidence>
<evidence type="ECO:0000313" key="2">
    <source>
        <dbReference type="EMBL" id="KAF2013190.1"/>
    </source>
</evidence>
<dbReference type="EMBL" id="ML978071">
    <property type="protein sequence ID" value="KAF2013190.1"/>
    <property type="molecule type" value="Genomic_DNA"/>
</dbReference>
<name>A0A6A5XKB1_9PLEO</name>
<feature type="compositionally biased region" description="Polar residues" evidence="1">
    <location>
        <begin position="82"/>
        <end position="101"/>
    </location>
</feature>
<feature type="region of interest" description="Disordered" evidence="1">
    <location>
        <begin position="40"/>
        <end position="183"/>
    </location>
</feature>
<proteinExistence type="predicted"/>
<dbReference type="AlphaFoldDB" id="A0A6A5XKB1"/>
<feature type="compositionally biased region" description="Polar residues" evidence="1">
    <location>
        <begin position="50"/>
        <end position="74"/>
    </location>
</feature>
<evidence type="ECO:0000256" key="1">
    <source>
        <dbReference type="SAM" id="MobiDB-lite"/>
    </source>
</evidence>
<accession>A0A6A5XKB1</accession>
<dbReference type="Proteomes" id="UP000799778">
    <property type="component" value="Unassembled WGS sequence"/>
</dbReference>
<reference evidence="2" key="1">
    <citation type="journal article" date="2020" name="Stud. Mycol.">
        <title>101 Dothideomycetes genomes: a test case for predicting lifestyles and emergence of pathogens.</title>
        <authorList>
            <person name="Haridas S."/>
            <person name="Albert R."/>
            <person name="Binder M."/>
            <person name="Bloem J."/>
            <person name="Labutti K."/>
            <person name="Salamov A."/>
            <person name="Andreopoulos B."/>
            <person name="Baker S."/>
            <person name="Barry K."/>
            <person name="Bills G."/>
            <person name="Bluhm B."/>
            <person name="Cannon C."/>
            <person name="Castanera R."/>
            <person name="Culley D."/>
            <person name="Daum C."/>
            <person name="Ezra D."/>
            <person name="Gonzalez J."/>
            <person name="Henrissat B."/>
            <person name="Kuo A."/>
            <person name="Liang C."/>
            <person name="Lipzen A."/>
            <person name="Lutzoni F."/>
            <person name="Magnuson J."/>
            <person name="Mondo S."/>
            <person name="Nolan M."/>
            <person name="Ohm R."/>
            <person name="Pangilinan J."/>
            <person name="Park H.-J."/>
            <person name="Ramirez L."/>
            <person name="Alfaro M."/>
            <person name="Sun H."/>
            <person name="Tritt A."/>
            <person name="Yoshinaga Y."/>
            <person name="Zwiers L.-H."/>
            <person name="Turgeon B."/>
            <person name="Goodwin S."/>
            <person name="Spatafora J."/>
            <person name="Crous P."/>
            <person name="Grigoriev I."/>
        </authorList>
    </citation>
    <scope>NUCLEOTIDE SEQUENCE</scope>
    <source>
        <strain evidence="2">CBS 175.79</strain>
    </source>
</reference>
<protein>
    <submittedName>
        <fullName evidence="2">Uncharacterized protein</fullName>
    </submittedName>
</protein>
<keyword evidence="3" id="KW-1185">Reference proteome</keyword>